<keyword evidence="3" id="KW-1185">Reference proteome</keyword>
<keyword evidence="1" id="KW-0812">Transmembrane</keyword>
<sequence>MDRRRVATGCRILIGLGIYILVFLILRPSSPVTKEQYAFWNESAAIFGEPDVEGFIGWALFIICPVITVILYQVIVRLLHWHLNKPGK</sequence>
<reference evidence="3" key="2">
    <citation type="submission" date="2012-01" db="EMBL/GenBank/DDBJ databases">
        <title>Complete sequence of plasmid 1 of Rahnella aquatilis CIP 78.65.</title>
        <authorList>
            <person name="Lucas S."/>
            <person name="Han J."/>
            <person name="Lapidus A."/>
            <person name="Cheng J.-F."/>
            <person name="Goodwin L."/>
            <person name="Pitluck S."/>
            <person name="Peters L."/>
            <person name="Ovchinnikova G."/>
            <person name="Held B."/>
            <person name="Detter J.C."/>
            <person name="Han C."/>
            <person name="Tapia R."/>
            <person name="Land M."/>
            <person name="Hauser L."/>
            <person name="Kyrpides N."/>
            <person name="Ivanova N."/>
            <person name="Pagani I."/>
            <person name="Sobecky P."/>
            <person name="Martinez R."/>
            <person name="Woyke T."/>
        </authorList>
    </citation>
    <scope>NUCLEOTIDE SEQUENCE [LARGE SCALE GENOMIC DNA]</scope>
    <source>
        <strain evidence="3">ATCC 33071 / DSM 4594 / JCM 1683 / NBRC 105701 / NCIMB 13365 / CIP 78.65</strain>
        <plasmid evidence="3">pRahaq201</plasmid>
    </source>
</reference>
<dbReference type="eggNOG" id="ENOG502ZKEF">
    <property type="taxonomic scope" value="Bacteria"/>
</dbReference>
<name>H2J1T9_RAHAC</name>
<organism evidence="2 3">
    <name type="scientific">Rahnella aquatilis (strain ATCC 33071 / DSM 4594 / JCM 1683 / NBRC 105701 / NCIMB 13365 / CIP 78.65)</name>
    <dbReference type="NCBI Taxonomy" id="745277"/>
    <lineage>
        <taxon>Bacteria</taxon>
        <taxon>Pseudomonadati</taxon>
        <taxon>Pseudomonadota</taxon>
        <taxon>Gammaproteobacteria</taxon>
        <taxon>Enterobacterales</taxon>
        <taxon>Yersiniaceae</taxon>
        <taxon>Rahnella</taxon>
    </lineage>
</organism>
<keyword evidence="1" id="KW-1133">Transmembrane helix</keyword>
<evidence type="ECO:0000313" key="3">
    <source>
        <dbReference type="Proteomes" id="UP000009010"/>
    </source>
</evidence>
<feature type="transmembrane region" description="Helical" evidence="1">
    <location>
        <begin position="12"/>
        <end position="30"/>
    </location>
</feature>
<keyword evidence="1" id="KW-0472">Membrane</keyword>
<gene>
    <name evidence="2" type="ordered locus">Rahaq2_4817</name>
</gene>
<dbReference type="Proteomes" id="UP000009010">
    <property type="component" value="Plasmid pRahaq201"/>
</dbReference>
<reference evidence="2 3" key="1">
    <citation type="journal article" date="2012" name="J. Bacteriol.">
        <title>Complete Genome Sequence of Rahnella aquatilis CIP 78.65.</title>
        <authorList>
            <person name="Martinez R.J."/>
            <person name="Bruce D."/>
            <person name="Detter C."/>
            <person name="Goodwin L.A."/>
            <person name="Han J."/>
            <person name="Han C.S."/>
            <person name="Held B."/>
            <person name="Land M.L."/>
            <person name="Mikhailova N."/>
            <person name="Nolan M."/>
            <person name="Pennacchio L."/>
            <person name="Pitluck S."/>
            <person name="Tapia R."/>
            <person name="Woyke T."/>
            <person name="Sobecky P.A."/>
        </authorList>
    </citation>
    <scope>NUCLEOTIDE SEQUENCE [LARGE SCALE GENOMIC DNA]</scope>
    <source>
        <strain evidence="3">ATCC 33071 / DSM 4594 / JCM 1683 / NBRC 105701 / NCIMB 13365 / CIP 78.65</strain>
        <plasmid evidence="2">pRahaq201</plasmid>
    </source>
</reference>
<geneLocation type="plasmid" evidence="2 3">
    <name>pRahaq201</name>
</geneLocation>
<protein>
    <submittedName>
        <fullName evidence="2">Uncharacterized protein</fullName>
    </submittedName>
</protein>
<dbReference type="KEGG" id="raq:Rahaq2_4817"/>
<dbReference type="HOGENOM" id="CLU_2466755_0_0_6"/>
<dbReference type="AlphaFoldDB" id="H2J1T9"/>
<evidence type="ECO:0000313" key="2">
    <source>
        <dbReference type="EMBL" id="AEX54536.1"/>
    </source>
</evidence>
<proteinExistence type="predicted"/>
<accession>H2J1T9</accession>
<keyword evidence="2" id="KW-0614">Plasmid</keyword>
<evidence type="ECO:0000256" key="1">
    <source>
        <dbReference type="SAM" id="Phobius"/>
    </source>
</evidence>
<dbReference type="EMBL" id="CP003245">
    <property type="protein sequence ID" value="AEX54536.1"/>
    <property type="molecule type" value="Genomic_DNA"/>
</dbReference>
<dbReference type="RefSeq" id="WP_014341823.1">
    <property type="nucleotide sequence ID" value="NC_016835.1"/>
</dbReference>
<dbReference type="PATRIC" id="fig|745277.3.peg.4602"/>
<feature type="transmembrane region" description="Helical" evidence="1">
    <location>
        <begin position="55"/>
        <end position="79"/>
    </location>
</feature>